<protein>
    <recommendedName>
        <fullName evidence="3">Topoisomerase I damage affected protein 2</fullName>
    </recommendedName>
</protein>
<evidence type="ECO:0000256" key="4">
    <source>
        <dbReference type="ARBA" id="ARBA00023273"/>
    </source>
</evidence>
<dbReference type="Gene3D" id="3.30.1140.40">
    <property type="entry name" value="Tctex-1"/>
    <property type="match status" value="1"/>
</dbReference>
<organism evidence="5 6">
    <name type="scientific">Wickerhamiella sorbophila</name>
    <dbReference type="NCBI Taxonomy" id="45607"/>
    <lineage>
        <taxon>Eukaryota</taxon>
        <taxon>Fungi</taxon>
        <taxon>Dikarya</taxon>
        <taxon>Ascomycota</taxon>
        <taxon>Saccharomycotina</taxon>
        <taxon>Dipodascomycetes</taxon>
        <taxon>Dipodascales</taxon>
        <taxon>Trichomonascaceae</taxon>
        <taxon>Wickerhamiella</taxon>
    </lineage>
</organism>
<dbReference type="InterPro" id="IPR005334">
    <property type="entry name" value="Tctex-1-like"/>
</dbReference>
<name>A0A2T0FFL4_9ASCO</name>
<accession>A0A2T0FFL4</accession>
<sequence length="105" mass="11561">MISVTNNLSKTSPIHESDLRSIVDECFADSKGDANQVVTELIAKLVARPESQNFKFFVTYSSIKTGGHLETVAGAHWDPLHDGTWTYRVETPSANGIVVITWIKA</sequence>
<dbReference type="AlphaFoldDB" id="A0A2T0FFL4"/>
<evidence type="ECO:0000256" key="1">
    <source>
        <dbReference type="ARBA" id="ARBA00004316"/>
    </source>
</evidence>
<evidence type="ECO:0000313" key="5">
    <source>
        <dbReference type="EMBL" id="PRT53775.1"/>
    </source>
</evidence>
<dbReference type="InterPro" id="IPR038586">
    <property type="entry name" value="Tctex-1-like_sf"/>
</dbReference>
<dbReference type="Proteomes" id="UP000238350">
    <property type="component" value="Unassembled WGS sequence"/>
</dbReference>
<gene>
    <name evidence="5" type="ORF">B9G98_01395</name>
</gene>
<comment type="caution">
    <text evidence="5">The sequence shown here is derived from an EMBL/GenBank/DDBJ whole genome shotgun (WGS) entry which is preliminary data.</text>
</comment>
<dbReference type="EMBL" id="NDIQ01000001">
    <property type="protein sequence ID" value="PRT53775.1"/>
    <property type="molecule type" value="Genomic_DNA"/>
</dbReference>
<dbReference type="GO" id="GO:0042995">
    <property type="term" value="C:cell projection"/>
    <property type="evidence" value="ECO:0007669"/>
    <property type="project" value="UniProtKB-SubCell"/>
</dbReference>
<keyword evidence="4" id="KW-0966">Cell projection</keyword>
<dbReference type="Pfam" id="PF03645">
    <property type="entry name" value="Tctex-1"/>
    <property type="match status" value="1"/>
</dbReference>
<comment type="similarity">
    <text evidence="2">Belongs to the TDA2 family.</text>
</comment>
<dbReference type="GeneID" id="36515144"/>
<reference evidence="5 6" key="1">
    <citation type="submission" date="2017-04" db="EMBL/GenBank/DDBJ databases">
        <title>Genome sequencing of [Candida] sorbophila.</title>
        <authorList>
            <person name="Ahn J.O."/>
        </authorList>
    </citation>
    <scope>NUCLEOTIDE SEQUENCE [LARGE SCALE GENOMIC DNA]</scope>
    <source>
        <strain evidence="5 6">DS02</strain>
    </source>
</reference>
<comment type="subcellular location">
    <subcellularLocation>
        <location evidence="1">Cell projection</location>
    </subcellularLocation>
</comment>
<evidence type="ECO:0000256" key="3">
    <source>
        <dbReference type="ARBA" id="ARBA00019193"/>
    </source>
</evidence>
<evidence type="ECO:0000256" key="2">
    <source>
        <dbReference type="ARBA" id="ARBA00010778"/>
    </source>
</evidence>
<dbReference type="CDD" id="cd21457">
    <property type="entry name" value="DLC-like_TDA2"/>
    <property type="match status" value="1"/>
</dbReference>
<keyword evidence="6" id="KW-1185">Reference proteome</keyword>
<proteinExistence type="inferred from homology"/>
<dbReference type="RefSeq" id="XP_024663721.1">
    <property type="nucleotide sequence ID" value="XM_024807953.1"/>
</dbReference>
<evidence type="ECO:0000313" key="6">
    <source>
        <dbReference type="Proteomes" id="UP000238350"/>
    </source>
</evidence>